<dbReference type="InterPro" id="IPR001387">
    <property type="entry name" value="Cro/C1-type_HTH"/>
</dbReference>
<gene>
    <name evidence="2" type="ORF">ACFO3A_03150</name>
</gene>
<dbReference type="InterPro" id="IPR010982">
    <property type="entry name" value="Lambda_DNA-bd_dom_sf"/>
</dbReference>
<feature type="domain" description="HTH cro/C1-type" evidence="1">
    <location>
        <begin position="5"/>
        <end position="60"/>
    </location>
</feature>
<dbReference type="Proteomes" id="UP001595967">
    <property type="component" value="Unassembled WGS sequence"/>
</dbReference>
<protein>
    <submittedName>
        <fullName evidence="2">Helix-turn-helix domain-containing protein</fullName>
    </submittedName>
</protein>
<dbReference type="Pfam" id="PF01381">
    <property type="entry name" value="HTH_3"/>
    <property type="match status" value="1"/>
</dbReference>
<dbReference type="CDD" id="cd00093">
    <property type="entry name" value="HTH_XRE"/>
    <property type="match status" value="1"/>
</dbReference>
<dbReference type="EMBL" id="JBHSEW010000002">
    <property type="protein sequence ID" value="MFC4621209.1"/>
    <property type="molecule type" value="Genomic_DNA"/>
</dbReference>
<sequence length="93" mass="10259">MSTRLRQERLAQQMPQAEVAARAGISANTLSNLEAGRNVGLESLVRVAMVLGCGKELEELFKPRLESLEDMVRYEEGASRQRARKKSGEAGRA</sequence>
<dbReference type="Gene3D" id="1.10.260.40">
    <property type="entry name" value="lambda repressor-like DNA-binding domains"/>
    <property type="match status" value="1"/>
</dbReference>
<accession>A0ABV9GSN0</accession>
<evidence type="ECO:0000313" key="2">
    <source>
        <dbReference type="EMBL" id="MFC4621209.1"/>
    </source>
</evidence>
<keyword evidence="3" id="KW-1185">Reference proteome</keyword>
<name>A0ABV9GSN0_9BURK</name>
<reference evidence="3" key="1">
    <citation type="journal article" date="2019" name="Int. J. Syst. Evol. Microbiol.">
        <title>The Global Catalogue of Microorganisms (GCM) 10K type strain sequencing project: providing services to taxonomists for standard genome sequencing and annotation.</title>
        <authorList>
            <consortium name="The Broad Institute Genomics Platform"/>
            <consortium name="The Broad Institute Genome Sequencing Center for Infectious Disease"/>
            <person name="Wu L."/>
            <person name="Ma J."/>
        </authorList>
    </citation>
    <scope>NUCLEOTIDE SEQUENCE [LARGE SCALE GENOMIC DNA]</scope>
    <source>
        <strain evidence="3">JCM 11650</strain>
    </source>
</reference>
<evidence type="ECO:0000259" key="1">
    <source>
        <dbReference type="PROSITE" id="PS50943"/>
    </source>
</evidence>
<comment type="caution">
    <text evidence="2">The sequence shown here is derived from an EMBL/GenBank/DDBJ whole genome shotgun (WGS) entry which is preliminary data.</text>
</comment>
<dbReference type="SMART" id="SM00530">
    <property type="entry name" value="HTH_XRE"/>
    <property type="match status" value="1"/>
</dbReference>
<organism evidence="2 3">
    <name type="scientific">Comamonas nitrativorans</name>
    <dbReference type="NCBI Taxonomy" id="108437"/>
    <lineage>
        <taxon>Bacteria</taxon>
        <taxon>Pseudomonadati</taxon>
        <taxon>Pseudomonadota</taxon>
        <taxon>Betaproteobacteria</taxon>
        <taxon>Burkholderiales</taxon>
        <taxon>Comamonadaceae</taxon>
        <taxon>Comamonas</taxon>
    </lineage>
</organism>
<dbReference type="PROSITE" id="PS50943">
    <property type="entry name" value="HTH_CROC1"/>
    <property type="match status" value="1"/>
</dbReference>
<proteinExistence type="predicted"/>
<evidence type="ECO:0000313" key="3">
    <source>
        <dbReference type="Proteomes" id="UP001595967"/>
    </source>
</evidence>
<dbReference type="SUPFAM" id="SSF47413">
    <property type="entry name" value="lambda repressor-like DNA-binding domains"/>
    <property type="match status" value="1"/>
</dbReference>